<dbReference type="Pfam" id="PF20469">
    <property type="entry name" value="OLD-like_TOPRIM"/>
    <property type="match status" value="1"/>
</dbReference>
<feature type="domain" description="ATPase AAA-type core" evidence="1">
    <location>
        <begin position="27"/>
        <end position="319"/>
    </location>
</feature>
<dbReference type="InterPro" id="IPR051396">
    <property type="entry name" value="Bact_Antivir_Def_Nuclease"/>
</dbReference>
<dbReference type="Gene3D" id="3.40.50.300">
    <property type="entry name" value="P-loop containing nucleotide triphosphate hydrolases"/>
    <property type="match status" value="1"/>
</dbReference>
<dbReference type="InterPro" id="IPR027417">
    <property type="entry name" value="P-loop_NTPase"/>
</dbReference>
<name>A0A1Y5TPZ9_9RHOB</name>
<dbReference type="STRING" id="658057.SAMN04488032_12024"/>
<dbReference type="InterPro" id="IPR034139">
    <property type="entry name" value="TOPRIM_OLD"/>
</dbReference>
<dbReference type="GO" id="GO:0016887">
    <property type="term" value="F:ATP hydrolysis activity"/>
    <property type="evidence" value="ECO:0007669"/>
    <property type="project" value="InterPro"/>
</dbReference>
<reference evidence="3 4" key="1">
    <citation type="submission" date="2017-03" db="EMBL/GenBank/DDBJ databases">
        <authorList>
            <person name="Afonso C.L."/>
            <person name="Miller P.J."/>
            <person name="Scott M.A."/>
            <person name="Spackman E."/>
            <person name="Goraichik I."/>
            <person name="Dimitrov K.M."/>
            <person name="Suarez D.L."/>
            <person name="Swayne D.E."/>
        </authorList>
    </citation>
    <scope>NUCLEOTIDE SEQUENCE [LARGE SCALE GENOMIC DNA]</scope>
    <source>
        <strain evidence="3 4">CECT 7971</strain>
    </source>
</reference>
<dbReference type="GO" id="GO:0005524">
    <property type="term" value="F:ATP binding"/>
    <property type="evidence" value="ECO:0007669"/>
    <property type="project" value="InterPro"/>
</dbReference>
<gene>
    <name evidence="3" type="ORF">PAM7971_03716</name>
</gene>
<dbReference type="EMBL" id="FWFW01000019">
    <property type="protein sequence ID" value="SLN69403.1"/>
    <property type="molecule type" value="Genomic_DNA"/>
</dbReference>
<evidence type="ECO:0000313" key="4">
    <source>
        <dbReference type="Proteomes" id="UP000193307"/>
    </source>
</evidence>
<accession>A0A1Y5TPZ9</accession>
<feature type="domain" description="OLD protein-like TOPRIM" evidence="2">
    <location>
        <begin position="355"/>
        <end position="420"/>
    </location>
</feature>
<sequence length="584" mass="63369">MTSTILKLTISNFRGVQDLEWYPSASMNFILGGGDTGKTTVLEAIDLLFSPSTSFSVSETDYWMRDTTNSFTIEGVVRLGDDVDINAQPNMVYPWHWDGNRAVIPDTNEDNEGNDEVYRFRFAANEQQETLWEIVQPDESTVRFSVGLRRQIGLVSLPSDERNDKDLRLVFGSALDRHIGDPSLRSRIGTQVASIDLQGELSEEAKVALTALDAKFAEKALPSGVSIGLTSSKGISIGSFVGLLAQKEPNTPLPISSWGAGTRRLASLEIGAANATAPSFVTVDEIERGLEPYRLRQLLTGLSRQGGQKFVTTHSPIALAASPEAQLWYMDSSGRLGALPSDFVKKQQKNDPETFLARVAVIAEGITEVGFLNHLLTLALDCPPQDYGIRVCNGQGNDHTEKLLTALDQAGLKFAGLADNEGVRAGSWAALKEKLGDLLLQWEEGCTEEAVISAIPDHQISSLIGEEGEDKTSVRLQHLKVRSGAEERTLASICAALEGTGKSMKQLVIEAASGNKDGAPEDDKKAWQKHASSWFKSEAGGAELAQKVIALGGWDDLSERLLPLINSILNSVELKPIENIPDAR</sequence>
<dbReference type="PANTHER" id="PTHR43581:SF4">
    <property type="entry name" value="ATP_GTP PHOSPHATASE"/>
    <property type="match status" value="1"/>
</dbReference>
<evidence type="ECO:0000259" key="1">
    <source>
        <dbReference type="Pfam" id="PF13304"/>
    </source>
</evidence>
<dbReference type="OrthoDB" id="9816534at2"/>
<protein>
    <submittedName>
        <fullName evidence="3">Recombination protein F</fullName>
    </submittedName>
</protein>
<dbReference type="Proteomes" id="UP000193307">
    <property type="component" value="Unassembled WGS sequence"/>
</dbReference>
<dbReference type="PANTHER" id="PTHR43581">
    <property type="entry name" value="ATP/GTP PHOSPHATASE"/>
    <property type="match status" value="1"/>
</dbReference>
<dbReference type="Pfam" id="PF13304">
    <property type="entry name" value="AAA_21"/>
    <property type="match status" value="1"/>
</dbReference>
<keyword evidence="4" id="KW-1185">Reference proteome</keyword>
<proteinExistence type="predicted"/>
<evidence type="ECO:0000313" key="3">
    <source>
        <dbReference type="EMBL" id="SLN69403.1"/>
    </source>
</evidence>
<organism evidence="3 4">
    <name type="scientific">Pacificibacter marinus</name>
    <dbReference type="NCBI Taxonomy" id="658057"/>
    <lineage>
        <taxon>Bacteria</taxon>
        <taxon>Pseudomonadati</taxon>
        <taxon>Pseudomonadota</taxon>
        <taxon>Alphaproteobacteria</taxon>
        <taxon>Rhodobacterales</taxon>
        <taxon>Roseobacteraceae</taxon>
        <taxon>Pacificibacter</taxon>
    </lineage>
</organism>
<dbReference type="AlphaFoldDB" id="A0A1Y5TPZ9"/>
<dbReference type="SUPFAM" id="SSF52540">
    <property type="entry name" value="P-loop containing nucleoside triphosphate hydrolases"/>
    <property type="match status" value="1"/>
</dbReference>
<dbReference type="InterPro" id="IPR003959">
    <property type="entry name" value="ATPase_AAA_core"/>
</dbReference>
<evidence type="ECO:0000259" key="2">
    <source>
        <dbReference type="Pfam" id="PF20469"/>
    </source>
</evidence>